<keyword evidence="2 4" id="KW-0853">WD repeat</keyword>
<evidence type="ECO:0000259" key="5">
    <source>
        <dbReference type="Pfam" id="PF23609"/>
    </source>
</evidence>
<dbReference type="Gene3D" id="2.130.10.10">
    <property type="entry name" value="YVTN repeat-like/Quinoprotein amine dehydrogenase"/>
    <property type="match status" value="1"/>
</dbReference>
<dbReference type="PANTHER" id="PTHR14205:SF15">
    <property type="entry name" value="EARP AND GARP COMPLEX-INTERACTING PROTEIN 1"/>
    <property type="match status" value="1"/>
</dbReference>
<comment type="caution">
    <text evidence="6">The sequence shown here is derived from an EMBL/GenBank/DDBJ whole genome shotgun (WGS) entry which is preliminary data.</text>
</comment>
<dbReference type="SUPFAM" id="SSF50978">
    <property type="entry name" value="WD40 repeat-like"/>
    <property type="match status" value="1"/>
</dbReference>
<dbReference type="EC" id="4.1.1.65" evidence="6"/>
<reference evidence="6 7" key="1">
    <citation type="submission" date="2023-04" db="EMBL/GenBank/DDBJ databases">
        <title>Genome of Basidiobolus ranarum AG-B5.</title>
        <authorList>
            <person name="Stajich J.E."/>
            <person name="Carter-House D."/>
            <person name="Gryganskyi A."/>
        </authorList>
    </citation>
    <scope>NUCLEOTIDE SEQUENCE [LARGE SCALE GENOMIC DNA]</scope>
    <source>
        <strain evidence="6 7">AG-B5</strain>
    </source>
</reference>
<protein>
    <submittedName>
        <fullName evidence="6">Phosphatidylserine decarboxylase 1</fullName>
        <ecNumber evidence="6">4.1.1.65</ecNumber>
    </submittedName>
</protein>
<organism evidence="6 7">
    <name type="scientific">Basidiobolus ranarum</name>
    <dbReference type="NCBI Taxonomy" id="34480"/>
    <lineage>
        <taxon>Eukaryota</taxon>
        <taxon>Fungi</taxon>
        <taxon>Fungi incertae sedis</taxon>
        <taxon>Zoopagomycota</taxon>
        <taxon>Entomophthoromycotina</taxon>
        <taxon>Basidiobolomycetes</taxon>
        <taxon>Basidiobolales</taxon>
        <taxon>Basidiobolaceae</taxon>
        <taxon>Basidiobolus</taxon>
    </lineage>
</organism>
<dbReference type="PROSITE" id="PS50294">
    <property type="entry name" value="WD_REPEATS_REGION"/>
    <property type="match status" value="1"/>
</dbReference>
<gene>
    <name evidence="6" type="primary">PSD1_2</name>
    <name evidence="6" type="ORF">K7432_001005</name>
</gene>
<dbReference type="PROSITE" id="PS50082">
    <property type="entry name" value="WD_REPEATS_2"/>
    <property type="match status" value="1"/>
</dbReference>
<accession>A0ABR2X3S5</accession>
<dbReference type="PANTHER" id="PTHR14205">
    <property type="entry name" value="WD-REPEAT PROTEIN"/>
    <property type="match status" value="1"/>
</dbReference>
<name>A0ABR2X3S5_9FUNG</name>
<evidence type="ECO:0000313" key="6">
    <source>
        <dbReference type="EMBL" id="KAK9768404.1"/>
    </source>
</evidence>
<evidence type="ECO:0000256" key="2">
    <source>
        <dbReference type="ARBA" id="ARBA00022574"/>
    </source>
</evidence>
<evidence type="ECO:0000256" key="4">
    <source>
        <dbReference type="PROSITE-ProRule" id="PRU00221"/>
    </source>
</evidence>
<proteinExistence type="inferred from homology"/>
<dbReference type="InterPro" id="IPR036322">
    <property type="entry name" value="WD40_repeat_dom_sf"/>
</dbReference>
<dbReference type="SMART" id="SM00320">
    <property type="entry name" value="WD40"/>
    <property type="match status" value="4"/>
</dbReference>
<dbReference type="GO" id="GO:0004609">
    <property type="term" value="F:phosphatidylserine decarboxylase activity"/>
    <property type="evidence" value="ECO:0007669"/>
    <property type="project" value="UniProtKB-EC"/>
</dbReference>
<comment type="similarity">
    <text evidence="1">Belongs to the WD repeat EIPR1 family.</text>
</comment>
<sequence length="380" mass="43231">MDISDKSVVYGLRHNARCLSSVKGSSLRNKFLAGTRKLKESNEIHLVDFDEEEMEVKSLIYRHPPEIWSLETCPSDEQLFFSVYSEVENNQAQFSGTLWRMDNTNVLNTSANEAQDLPLKELATLKDDGSLGHMRKVLWNPTGDLSKVVSLHENGLYQWSLDSGYSDVKAISSTPGRNNEKFTCATWSPYEQQIVTGRRGNIVGCDLRDMNPTFTINNAHTLNVRCIDFNPKREHIIATGGDDGKVKFWDIRNTKTHIRELSNHTHWVWSVSFNKFYDQLILSSSSDCQVNLERVDSTSSSRLNETLGKLDETSSLHSVGQASIDYNIQDLLVLAYEDHEESVYSAVWSNADPWILASLSNDGRLVINFVPREEKYRIIQ</sequence>
<dbReference type="InterPro" id="IPR015943">
    <property type="entry name" value="WD40/YVTN_repeat-like_dom_sf"/>
</dbReference>
<dbReference type="Pfam" id="PF23609">
    <property type="entry name" value="Beta-prop_EIPR1"/>
    <property type="match status" value="1"/>
</dbReference>
<evidence type="ECO:0000256" key="1">
    <source>
        <dbReference type="ARBA" id="ARBA00005672"/>
    </source>
</evidence>
<feature type="repeat" description="WD" evidence="4">
    <location>
        <begin position="217"/>
        <end position="259"/>
    </location>
</feature>
<evidence type="ECO:0000313" key="7">
    <source>
        <dbReference type="Proteomes" id="UP001479436"/>
    </source>
</evidence>
<keyword evidence="3" id="KW-0677">Repeat</keyword>
<dbReference type="InterPro" id="IPR040323">
    <property type="entry name" value="EIPR1"/>
</dbReference>
<dbReference type="EMBL" id="JASJQH010000020">
    <property type="protein sequence ID" value="KAK9768404.1"/>
    <property type="molecule type" value="Genomic_DNA"/>
</dbReference>
<evidence type="ECO:0000256" key="3">
    <source>
        <dbReference type="ARBA" id="ARBA00022737"/>
    </source>
</evidence>
<feature type="domain" description="EIPR1-like beta-propeller" evidence="5">
    <location>
        <begin position="6"/>
        <end position="292"/>
    </location>
</feature>
<dbReference type="PROSITE" id="PS00678">
    <property type="entry name" value="WD_REPEATS_1"/>
    <property type="match status" value="1"/>
</dbReference>
<dbReference type="InterPro" id="IPR019775">
    <property type="entry name" value="WD40_repeat_CS"/>
</dbReference>
<dbReference type="InterPro" id="IPR059104">
    <property type="entry name" value="Beta-prop_EIPR1-like"/>
</dbReference>
<dbReference type="InterPro" id="IPR001680">
    <property type="entry name" value="WD40_rpt"/>
</dbReference>
<dbReference type="Pfam" id="PF00400">
    <property type="entry name" value="WD40"/>
    <property type="match status" value="1"/>
</dbReference>
<keyword evidence="7" id="KW-1185">Reference proteome</keyword>
<dbReference type="Proteomes" id="UP001479436">
    <property type="component" value="Unassembled WGS sequence"/>
</dbReference>
<keyword evidence="6" id="KW-0456">Lyase</keyword>